<evidence type="ECO:0000256" key="2">
    <source>
        <dbReference type="ARBA" id="ARBA00022679"/>
    </source>
</evidence>
<comment type="similarity">
    <text evidence="1">Belongs to the CDPS family.</text>
</comment>
<evidence type="ECO:0000313" key="5">
    <source>
        <dbReference type="Proteomes" id="UP001300348"/>
    </source>
</evidence>
<organism evidence="4 5">
    <name type="scientific">Xenorhabdus griffiniae</name>
    <dbReference type="NCBI Taxonomy" id="351672"/>
    <lineage>
        <taxon>Bacteria</taxon>
        <taxon>Pseudomonadati</taxon>
        <taxon>Pseudomonadota</taxon>
        <taxon>Gammaproteobacteria</taxon>
        <taxon>Enterobacterales</taxon>
        <taxon>Morganellaceae</taxon>
        <taxon>Xenorhabdus</taxon>
    </lineage>
</organism>
<dbReference type="EMBL" id="CP133647">
    <property type="protein sequence ID" value="WNH02555.1"/>
    <property type="molecule type" value="Genomic_DNA"/>
</dbReference>
<evidence type="ECO:0000313" key="4">
    <source>
        <dbReference type="EMBL" id="WNH02555.1"/>
    </source>
</evidence>
<dbReference type="Proteomes" id="UP001300348">
    <property type="component" value="Chromosome"/>
</dbReference>
<evidence type="ECO:0000256" key="1">
    <source>
        <dbReference type="ARBA" id="ARBA00006034"/>
    </source>
</evidence>
<sequence>MEGHVIFGVSPFNTKFSNDYVHKMLEWGFNNYNFVDVIHPFEEAKYLLMGCGTEENKARKKSRKEYYRIQRYVESFLKSSGYRLRFGRIIKFEDFYESDEYIKAYNLIKDEYYKFEDFRKICLEQSFKAIKKRKSSVGDYSDIDHNLLDVSVEYILKEVPFIIRADKILLSTSRISISYYDHWNVADYLYNSCRNLKPSKKSSLAIKNHEISEGVI</sequence>
<keyword evidence="2" id="KW-0808">Transferase</keyword>
<protein>
    <recommendedName>
        <fullName evidence="3">Cyclodipeptide synthase</fullName>
    </recommendedName>
</protein>
<name>A0ABY9XJ10_9GAMM</name>
<dbReference type="InterPro" id="IPR038622">
    <property type="entry name" value="CDPS_sf"/>
</dbReference>
<dbReference type="Pfam" id="PF16715">
    <property type="entry name" value="CDPS"/>
    <property type="match status" value="1"/>
</dbReference>
<evidence type="ECO:0000256" key="3">
    <source>
        <dbReference type="ARBA" id="ARBA00030771"/>
    </source>
</evidence>
<accession>A0ABY9XJ10</accession>
<dbReference type="Gene3D" id="3.40.50.11710">
    <property type="entry name" value="Cyclodipeptide synthase"/>
    <property type="match status" value="1"/>
</dbReference>
<reference evidence="4 5" key="1">
    <citation type="journal article" date="2023" name="Access Microbiol">
        <title>The genome of a steinernematid-associated Pseudomonas piscis bacterium encodes the biosynthesis of insect toxins.</title>
        <authorList>
            <person name="Awori R.M."/>
            <person name="Hendre P."/>
            <person name="Amugune N.O."/>
        </authorList>
    </citation>
    <scope>NUCLEOTIDE SEQUENCE [LARGE SCALE GENOMIC DNA]</scope>
    <source>
        <strain evidence="4 5">97</strain>
    </source>
</reference>
<gene>
    <name evidence="4" type="ORF">QL112_002120</name>
</gene>
<dbReference type="InterPro" id="IPR030903">
    <property type="entry name" value="CDPS"/>
</dbReference>
<dbReference type="GeneID" id="88854315"/>
<keyword evidence="5" id="KW-1185">Reference proteome</keyword>
<dbReference type="RefSeq" id="WP_189759108.1">
    <property type="nucleotide sequence ID" value="NZ_CAWPOQ010000101.1"/>
</dbReference>
<dbReference type="NCBIfam" id="TIGR04539">
    <property type="entry name" value="tRNA_cyclodipep"/>
    <property type="match status" value="1"/>
</dbReference>
<proteinExistence type="inferred from homology"/>